<dbReference type="InterPro" id="IPR018060">
    <property type="entry name" value="HTH_AraC"/>
</dbReference>
<keyword evidence="1" id="KW-0805">Transcription regulation</keyword>
<sequence length="336" mass="37381">MLSPMETLADRRSPLDRFRCFETRDVDEARQIVAAHFCSHRLDRGSIQDCFDACQNRVAGQHLSLNYIRYGADVTIEPGELTDFYLIQIPIRGAADVSNGCRSVASTPRRASILNPDRHTKMRWHAGCEQILLQVETGFLREVAERMAGVPVDRVRFAPDFDLLGPKGAAWAAKLRGIFGAAQDGLAFAAGQDGHQRILEEALVVALLESQANTASPLLERRDPVAAPAVLKRALHLIGGHFLDDLSLLDISSHARTSPRTLQILFKREFGSGPVHYLHDLRLAYARHLLQVRDGNRSIADIAEASGHRHFGRFSVAYKKRFGESPRETLRGQTFG</sequence>
<dbReference type="SMART" id="SM00342">
    <property type="entry name" value="HTH_ARAC"/>
    <property type="match status" value="1"/>
</dbReference>
<dbReference type="Pfam" id="PF12833">
    <property type="entry name" value="HTH_18"/>
    <property type="match status" value="1"/>
</dbReference>
<evidence type="ECO:0000256" key="2">
    <source>
        <dbReference type="ARBA" id="ARBA00023125"/>
    </source>
</evidence>
<dbReference type="EMBL" id="JALNMJ010000010">
    <property type="protein sequence ID" value="MCK7613557.1"/>
    <property type="molecule type" value="Genomic_DNA"/>
</dbReference>
<evidence type="ECO:0000313" key="6">
    <source>
        <dbReference type="Proteomes" id="UP001431221"/>
    </source>
</evidence>
<evidence type="ECO:0000256" key="1">
    <source>
        <dbReference type="ARBA" id="ARBA00023015"/>
    </source>
</evidence>
<keyword evidence="3" id="KW-0804">Transcription</keyword>
<name>A0ABT0GWX6_9HYPH</name>
<feature type="domain" description="HTH araC/xylS-type" evidence="4">
    <location>
        <begin position="232"/>
        <end position="332"/>
    </location>
</feature>
<evidence type="ECO:0000259" key="4">
    <source>
        <dbReference type="PROSITE" id="PS01124"/>
    </source>
</evidence>
<dbReference type="Proteomes" id="UP001431221">
    <property type="component" value="Unassembled WGS sequence"/>
</dbReference>
<dbReference type="InterPro" id="IPR035418">
    <property type="entry name" value="AraC-bd_2"/>
</dbReference>
<comment type="caution">
    <text evidence="5">The sequence shown here is derived from an EMBL/GenBank/DDBJ whole genome shotgun (WGS) entry which is preliminary data.</text>
</comment>
<dbReference type="SUPFAM" id="SSF46689">
    <property type="entry name" value="Homeodomain-like"/>
    <property type="match status" value="2"/>
</dbReference>
<dbReference type="InterPro" id="IPR009057">
    <property type="entry name" value="Homeodomain-like_sf"/>
</dbReference>
<evidence type="ECO:0000313" key="5">
    <source>
        <dbReference type="EMBL" id="MCK7613557.1"/>
    </source>
</evidence>
<proteinExistence type="predicted"/>
<dbReference type="Gene3D" id="1.10.10.60">
    <property type="entry name" value="Homeodomain-like"/>
    <property type="match status" value="1"/>
</dbReference>
<keyword evidence="6" id="KW-1185">Reference proteome</keyword>
<accession>A0ABT0GWX6</accession>
<dbReference type="Pfam" id="PF14525">
    <property type="entry name" value="AraC_binding_2"/>
    <property type="match status" value="1"/>
</dbReference>
<reference evidence="5" key="1">
    <citation type="submission" date="2022-04" db="EMBL/GenBank/DDBJ databases">
        <title>Roseibium sp. CAU 1639 isolated from mud.</title>
        <authorList>
            <person name="Kim W."/>
        </authorList>
    </citation>
    <scope>NUCLEOTIDE SEQUENCE</scope>
    <source>
        <strain evidence="5">CAU 1639</strain>
    </source>
</reference>
<keyword evidence="2" id="KW-0238">DNA-binding</keyword>
<dbReference type="PROSITE" id="PS01124">
    <property type="entry name" value="HTH_ARAC_FAMILY_2"/>
    <property type="match status" value="1"/>
</dbReference>
<dbReference type="PANTHER" id="PTHR46796">
    <property type="entry name" value="HTH-TYPE TRANSCRIPTIONAL ACTIVATOR RHAS-RELATED"/>
    <property type="match status" value="1"/>
</dbReference>
<organism evidence="5 6">
    <name type="scientific">Roseibium sediminicola</name>
    <dbReference type="NCBI Taxonomy" id="2933272"/>
    <lineage>
        <taxon>Bacteria</taxon>
        <taxon>Pseudomonadati</taxon>
        <taxon>Pseudomonadota</taxon>
        <taxon>Alphaproteobacteria</taxon>
        <taxon>Hyphomicrobiales</taxon>
        <taxon>Stappiaceae</taxon>
        <taxon>Roseibium</taxon>
    </lineage>
</organism>
<dbReference type="RefSeq" id="WP_248155550.1">
    <property type="nucleotide sequence ID" value="NZ_JALNMJ010000010.1"/>
</dbReference>
<protein>
    <submittedName>
        <fullName evidence="5">AraC family transcriptional regulator</fullName>
    </submittedName>
</protein>
<gene>
    <name evidence="5" type="ORF">M0H32_15390</name>
</gene>
<dbReference type="InterPro" id="IPR050204">
    <property type="entry name" value="AraC_XylS_family_regulators"/>
</dbReference>
<evidence type="ECO:0000256" key="3">
    <source>
        <dbReference type="ARBA" id="ARBA00023163"/>
    </source>
</evidence>